<keyword evidence="5" id="KW-1185">Reference proteome</keyword>
<name>M1WMU4_PSEP2</name>
<dbReference type="KEGG" id="dpi:BN4_12737"/>
<protein>
    <submittedName>
        <fullName evidence="4">Uncharacterized protein</fullName>
    </submittedName>
</protein>
<gene>
    <name evidence="4" type="ordered locus">BN4_12737</name>
</gene>
<reference evidence="5" key="2">
    <citation type="journal article" date="2013" name="Stand. Genomic Sci.">
        <title>Complete genome sequence of Desulfocapsa sulfexigens, a marine deltaproteobacterium specialized in disproportionating inorganic sulfur compounds.</title>
        <authorList>
            <person name="Finster K.W."/>
            <person name="Kjeldsen K.U."/>
            <person name="Kube M."/>
            <person name="Reinhardt R."/>
            <person name="Mussmann M."/>
            <person name="Amann R."/>
            <person name="Schreiber L."/>
        </authorList>
    </citation>
    <scope>NUCLEOTIDE SEQUENCE [LARGE SCALE GENOMIC DNA]</scope>
    <source>
        <strain evidence="5">DSM 10523 / SB164P1</strain>
    </source>
</reference>
<dbReference type="PANTHER" id="PTHR38075:SF1">
    <property type="entry name" value="DUF4139 DOMAIN-CONTAINING PROTEIN"/>
    <property type="match status" value="1"/>
</dbReference>
<dbReference type="EMBL" id="FO203427">
    <property type="protein sequence ID" value="CCH49970.1"/>
    <property type="molecule type" value="Genomic_DNA"/>
</dbReference>
<keyword evidence="1" id="KW-0732">Signal</keyword>
<reference evidence="4 5" key="1">
    <citation type="journal article" date="2013" name="PLoS ONE">
        <title>The first genomic and proteomic characterization of a deep-sea sulfate reducer: insights into the piezophilic lifestyle of Desulfovibrio piezophilus.</title>
        <authorList>
            <person name="Pradel N."/>
            <person name="Ji B."/>
            <person name="Gimenez G."/>
            <person name="Talla E."/>
            <person name="Lenoble P."/>
            <person name="Garel M."/>
            <person name="Tamburini C."/>
            <person name="Fourquet P."/>
            <person name="Lebrun R."/>
            <person name="Bertin P."/>
            <person name="Denis Y."/>
            <person name="Pophillat M."/>
            <person name="Barbe V."/>
            <person name="Ollivier B."/>
            <person name="Dolla A."/>
        </authorList>
    </citation>
    <scope>NUCLEOTIDE SEQUENCE [LARGE SCALE GENOMIC DNA]</scope>
    <source>
        <strain evidence="5">DSM 10523 / SB164P1</strain>
    </source>
</reference>
<evidence type="ECO:0000256" key="1">
    <source>
        <dbReference type="SAM" id="SignalP"/>
    </source>
</evidence>
<feature type="domain" description="DUF4139" evidence="2">
    <location>
        <begin position="178"/>
        <end position="421"/>
    </location>
</feature>
<dbReference type="RefSeq" id="WP_015416012.1">
    <property type="nucleotide sequence ID" value="NC_020409.1"/>
</dbReference>
<feature type="domain" description="DUF4140" evidence="3">
    <location>
        <begin position="36"/>
        <end position="94"/>
    </location>
</feature>
<organism evidence="4 5">
    <name type="scientific">Pseudodesulfovibrio piezophilus (strain DSM 21447 / JCM 15486 / C1TLV30)</name>
    <name type="common">Desulfovibrio piezophilus</name>
    <dbReference type="NCBI Taxonomy" id="1322246"/>
    <lineage>
        <taxon>Bacteria</taxon>
        <taxon>Pseudomonadati</taxon>
        <taxon>Thermodesulfobacteriota</taxon>
        <taxon>Desulfovibrionia</taxon>
        <taxon>Desulfovibrionales</taxon>
        <taxon>Desulfovibrionaceae</taxon>
    </lineage>
</organism>
<feature type="signal peptide" evidence="1">
    <location>
        <begin position="1"/>
        <end position="26"/>
    </location>
</feature>
<dbReference type="BioCyc" id="DPIE1322246:BN4_RS13755-MONOMER"/>
<proteinExistence type="predicted"/>
<dbReference type="PATRIC" id="fig|879567.3.peg.2934"/>
<evidence type="ECO:0000259" key="2">
    <source>
        <dbReference type="Pfam" id="PF13598"/>
    </source>
</evidence>
<dbReference type="Pfam" id="PF13600">
    <property type="entry name" value="DUF4140"/>
    <property type="match status" value="1"/>
</dbReference>
<evidence type="ECO:0000259" key="3">
    <source>
        <dbReference type="Pfam" id="PF13600"/>
    </source>
</evidence>
<dbReference type="HOGENOM" id="CLU_039933_0_0_7"/>
<dbReference type="Pfam" id="PF13598">
    <property type="entry name" value="DUF4139"/>
    <property type="match status" value="1"/>
</dbReference>
<dbReference type="InterPro" id="IPR025554">
    <property type="entry name" value="DUF4140"/>
</dbReference>
<dbReference type="AlphaFoldDB" id="M1WMU4"/>
<evidence type="ECO:0000313" key="4">
    <source>
        <dbReference type="EMBL" id="CCH49970.1"/>
    </source>
</evidence>
<dbReference type="PANTHER" id="PTHR38075">
    <property type="entry name" value="DUF4139 DOMAIN-CONTAINING PROTEIN"/>
    <property type="match status" value="1"/>
</dbReference>
<dbReference type="STRING" id="1322246.BN4_12737"/>
<dbReference type="InterPro" id="IPR037291">
    <property type="entry name" value="DUF4139"/>
</dbReference>
<accession>M1WMU4</accession>
<dbReference type="OrthoDB" id="9808067at2"/>
<dbReference type="Proteomes" id="UP000011724">
    <property type="component" value="Chromosome"/>
</dbReference>
<dbReference type="eggNOG" id="COG5316">
    <property type="taxonomic scope" value="Bacteria"/>
</dbReference>
<feature type="chain" id="PRO_5004018860" evidence="1">
    <location>
        <begin position="27"/>
        <end position="467"/>
    </location>
</feature>
<evidence type="ECO:0000313" key="5">
    <source>
        <dbReference type="Proteomes" id="UP000011724"/>
    </source>
</evidence>
<sequence>MIRLISRVVCFALIVSFVCFSVEVQAAVTEGADLAVYNSGRAQVTESRSVTLPEGLASVVFKNVPMALDPTSIRAEADGMRVLDVEYHYQPVSRKSLLDAFIGKELNVIMPDPVDANARILRKATLLSNTDGPVFQVGNEVYLGDYDVIMLPELPKGSRNEPSLTLTTEAVLAGKRDVQLEYLMSGLNWQADYVLVTNKAATEGALDAWATLTNTSGQAFNAAALKLVAGEVYREQGRRGSMLKSAMVMEAASGAPQGMVQADFSQYHVYSLERRVTLASSGTKQFNLFSAPQVSIKQQLVSTYHTGNGLRNGPLDQNVDLTLTMHNTAEAGAGHPMPAGLVRVFMPTSDEDLLLAGESRIGHVGVGGEAVLSLGTAFDVTVRRTQKEFKKLGKNSYEVSWDIEIQNSRPENQSILLRETFSGQWEIINSSKDFTRPDAGTMEYALAVPPMADGKPMHVEYTVQVTY</sequence>